<dbReference type="EMBL" id="JACIGM010000001">
    <property type="protein sequence ID" value="MBB4272738.1"/>
    <property type="molecule type" value="Genomic_DNA"/>
</dbReference>
<reference evidence="1 2" key="1">
    <citation type="submission" date="2020-08" db="EMBL/GenBank/DDBJ databases">
        <title>Genomic Encyclopedia of Type Strains, Phase IV (KMG-V): Genome sequencing to study the core and pangenomes of soil and plant-associated prokaryotes.</title>
        <authorList>
            <person name="Whitman W."/>
        </authorList>
    </citation>
    <scope>NUCLEOTIDE SEQUENCE [LARGE SCALE GENOMIC DNA]</scope>
    <source>
        <strain evidence="1 2">SEMIA 402</strain>
    </source>
</reference>
<proteinExistence type="predicted"/>
<evidence type="ECO:0000313" key="2">
    <source>
        <dbReference type="Proteomes" id="UP000533641"/>
    </source>
</evidence>
<evidence type="ECO:0000313" key="1">
    <source>
        <dbReference type="EMBL" id="MBB4272738.1"/>
    </source>
</evidence>
<protein>
    <submittedName>
        <fullName evidence="1">Uncharacterized protein</fullName>
    </submittedName>
</protein>
<dbReference type="AlphaFoldDB" id="A0A7W6WCR9"/>
<accession>A0A7W6WCR9</accession>
<name>A0A7W6WCR9_9HYPH</name>
<gene>
    <name evidence="1" type="ORF">GGE12_000480</name>
</gene>
<organism evidence="1 2">
    <name type="scientific">Rhizobium mongolense</name>
    <dbReference type="NCBI Taxonomy" id="57676"/>
    <lineage>
        <taxon>Bacteria</taxon>
        <taxon>Pseudomonadati</taxon>
        <taxon>Pseudomonadota</taxon>
        <taxon>Alphaproteobacteria</taxon>
        <taxon>Hyphomicrobiales</taxon>
        <taxon>Rhizobiaceae</taxon>
        <taxon>Rhizobium/Agrobacterium group</taxon>
        <taxon>Rhizobium</taxon>
    </lineage>
</organism>
<sequence length="90" mass="9860">MQAWTWSSPVARRIGVAIGLKSIAAHILLKRTMAGNLSDECFWFKQVIPGTAPNAAFIQKIFHAAWNKITAPGVSSPVSKKAAEREERPT</sequence>
<dbReference type="RefSeq" id="WP_183922637.1">
    <property type="nucleotide sequence ID" value="NZ_JACIGM010000001.1"/>
</dbReference>
<dbReference type="Proteomes" id="UP000533641">
    <property type="component" value="Unassembled WGS sequence"/>
</dbReference>
<comment type="caution">
    <text evidence="1">The sequence shown here is derived from an EMBL/GenBank/DDBJ whole genome shotgun (WGS) entry which is preliminary data.</text>
</comment>